<comment type="caution">
    <text evidence="1">The sequence shown here is derived from an EMBL/GenBank/DDBJ whole genome shotgun (WGS) entry which is preliminary data.</text>
</comment>
<evidence type="ECO:0000313" key="2">
    <source>
        <dbReference type="Proteomes" id="UP000789920"/>
    </source>
</evidence>
<evidence type="ECO:0000313" key="1">
    <source>
        <dbReference type="EMBL" id="CAG8711294.1"/>
    </source>
</evidence>
<gene>
    <name evidence="1" type="ORF">RPERSI_LOCUS10561</name>
</gene>
<dbReference type="EMBL" id="CAJVQC010021006">
    <property type="protein sequence ID" value="CAG8711294.1"/>
    <property type="molecule type" value="Genomic_DNA"/>
</dbReference>
<name>A0ACA9PJ15_9GLOM</name>
<organism evidence="1 2">
    <name type="scientific">Racocetra persica</name>
    <dbReference type="NCBI Taxonomy" id="160502"/>
    <lineage>
        <taxon>Eukaryota</taxon>
        <taxon>Fungi</taxon>
        <taxon>Fungi incertae sedis</taxon>
        <taxon>Mucoromycota</taxon>
        <taxon>Glomeromycotina</taxon>
        <taxon>Glomeromycetes</taxon>
        <taxon>Diversisporales</taxon>
        <taxon>Gigasporaceae</taxon>
        <taxon>Racocetra</taxon>
    </lineage>
</organism>
<feature type="non-terminal residue" evidence="1">
    <location>
        <position position="119"/>
    </location>
</feature>
<reference evidence="1" key="1">
    <citation type="submission" date="2021-06" db="EMBL/GenBank/DDBJ databases">
        <authorList>
            <person name="Kallberg Y."/>
            <person name="Tangrot J."/>
            <person name="Rosling A."/>
        </authorList>
    </citation>
    <scope>NUCLEOTIDE SEQUENCE</scope>
    <source>
        <strain evidence="1">MA461A</strain>
    </source>
</reference>
<protein>
    <submittedName>
        <fullName evidence="1">33767_t:CDS:1</fullName>
    </submittedName>
</protein>
<accession>A0ACA9PJ15</accession>
<keyword evidence="2" id="KW-1185">Reference proteome</keyword>
<dbReference type="Proteomes" id="UP000789920">
    <property type="component" value="Unassembled WGS sequence"/>
</dbReference>
<proteinExistence type="predicted"/>
<sequence>MTLTTDNIPTVPANNPIANSFSSFDDISRKVLRANYPATNRKSLTPNGGGSSSSSSDSDNPNIDQILQVLISTNLNPSNTFEHDLLELLVSGCNTINTADEHVASKFSRIIFTFCSRHM</sequence>